<dbReference type="OrthoDB" id="9781616at2"/>
<dbReference type="PANTHER" id="PTHR36454:SF1">
    <property type="entry name" value="DUF1015 DOMAIN-CONTAINING PROTEIN"/>
    <property type="match status" value="1"/>
</dbReference>
<organism evidence="1 2">
    <name type="scientific">Candidatus Sulfobium mesophilum</name>
    <dbReference type="NCBI Taxonomy" id="2016548"/>
    <lineage>
        <taxon>Bacteria</taxon>
        <taxon>Pseudomonadati</taxon>
        <taxon>Nitrospirota</taxon>
        <taxon>Nitrospiria</taxon>
        <taxon>Nitrospirales</taxon>
        <taxon>Nitrospiraceae</taxon>
        <taxon>Candidatus Sulfobium</taxon>
    </lineage>
</organism>
<accession>A0A2U3QHV4</accession>
<evidence type="ECO:0000313" key="1">
    <source>
        <dbReference type="EMBL" id="SPQ00939.1"/>
    </source>
</evidence>
<keyword evidence="2" id="KW-1185">Reference proteome</keyword>
<proteinExistence type="predicted"/>
<dbReference type="PIRSF" id="PIRSF033563">
    <property type="entry name" value="UCP033563"/>
    <property type="match status" value="1"/>
</dbReference>
<evidence type="ECO:0008006" key="3">
    <source>
        <dbReference type="Google" id="ProtNLM"/>
    </source>
</evidence>
<dbReference type="PANTHER" id="PTHR36454">
    <property type="entry name" value="LMO2823 PROTEIN"/>
    <property type="match status" value="1"/>
</dbReference>
<dbReference type="Proteomes" id="UP000245125">
    <property type="component" value="Unassembled WGS sequence"/>
</dbReference>
<dbReference type="Pfam" id="PF06245">
    <property type="entry name" value="DUF1015"/>
    <property type="match status" value="1"/>
</dbReference>
<name>A0A2U3QHV4_9BACT</name>
<dbReference type="InterPro" id="IPR008323">
    <property type="entry name" value="UCP033563"/>
</dbReference>
<dbReference type="AlphaFoldDB" id="A0A2U3QHV4"/>
<protein>
    <recommendedName>
        <fullName evidence="3">DUF1015 domain-containing protein</fullName>
    </recommendedName>
</protein>
<dbReference type="EMBL" id="OUUY01000085">
    <property type="protein sequence ID" value="SPQ00939.1"/>
    <property type="molecule type" value="Genomic_DNA"/>
</dbReference>
<evidence type="ECO:0000313" key="2">
    <source>
        <dbReference type="Proteomes" id="UP000245125"/>
    </source>
</evidence>
<gene>
    <name evidence="1" type="ORF">NBG4_390003</name>
</gene>
<sequence length="418" mass="47779">MAEVVPFKGVLYNVPHISSIRGEDLLAPPYDIITAEYKEELYQKSPYNVVRVDFGKEQQGDGPTNNRYTRARSFLDEWMSEGVLIRSGHPCFYSYEISYTIRNEEKTLRGFLGLVRLEELGKGNIHPHEYTHSKPKKDRLSLMKICGANISPIFSLYRGVEGRTSAALARVNKAAPYIEAKDPDGAVHSLWEVKDMETITTIQQELSDKAVFIADGHHRYETALEYQREMRKKEGRTGEPKPYDYVLMFLSNMADEGLTILPTHRLVQNMPADALELLSNDFGIDEMKDGFDIARAISGKRDTYGLYTGGDIWYRLTYKGEGIHGVPPALKDLDVTILHDLIFKQLLDIDRVYYEMDVEKCLQAVRDGAFEAVFFLRPTMVEDVEKVALASLRMPPKSTYFYPKLMTGMVLNIFKYTF</sequence>
<reference evidence="2" key="1">
    <citation type="submission" date="2018-03" db="EMBL/GenBank/DDBJ databases">
        <authorList>
            <person name="Zecchin S."/>
        </authorList>
    </citation>
    <scope>NUCLEOTIDE SEQUENCE [LARGE SCALE GENOMIC DNA]</scope>
</reference>